<evidence type="ECO:0000313" key="3">
    <source>
        <dbReference type="Proteomes" id="UP000238523"/>
    </source>
</evidence>
<evidence type="ECO:0000256" key="1">
    <source>
        <dbReference type="SAM" id="MobiDB-lite"/>
    </source>
</evidence>
<name>A0A2K9ZFZ5_RHILE</name>
<proteinExistence type="predicted"/>
<gene>
    <name evidence="2" type="ORF">CUJ84_pRLN2000423</name>
</gene>
<keyword evidence="2" id="KW-0614">Plasmid</keyword>
<feature type="compositionally biased region" description="Basic residues" evidence="1">
    <location>
        <begin position="1"/>
        <end position="21"/>
    </location>
</feature>
<reference evidence="2 3" key="1">
    <citation type="submission" date="2017-11" db="EMBL/GenBank/DDBJ databases">
        <title>Complete genome of Rhizobium leguminosarum Norway, an ineffective micro-symbiont.</title>
        <authorList>
            <person name="Hoffrichter A."/>
            <person name="Liang J."/>
            <person name="Brachmann A."/>
            <person name="Marin M."/>
        </authorList>
    </citation>
    <scope>NUCLEOTIDE SEQUENCE [LARGE SCALE GENOMIC DNA]</scope>
    <source>
        <strain evidence="2 3">Norway</strain>
        <plasmid evidence="3">Plasmid prln2</plasmid>
    </source>
</reference>
<organism evidence="2 3">
    <name type="scientific">Rhizobium leguminosarum</name>
    <dbReference type="NCBI Taxonomy" id="384"/>
    <lineage>
        <taxon>Bacteria</taxon>
        <taxon>Pseudomonadati</taxon>
        <taxon>Pseudomonadota</taxon>
        <taxon>Alphaproteobacteria</taxon>
        <taxon>Hyphomicrobiales</taxon>
        <taxon>Rhizobiaceae</taxon>
        <taxon>Rhizobium/Agrobacterium group</taxon>
        <taxon>Rhizobium</taxon>
    </lineage>
</organism>
<evidence type="ECO:0000313" key="2">
    <source>
        <dbReference type="EMBL" id="AUW46961.1"/>
    </source>
</evidence>
<dbReference type="AlphaFoldDB" id="A0A2K9ZFZ5"/>
<sequence length="41" mass="4723">MTTSKTPRRWSHRAMRRHGAKLPRDYRSHVNAAGLLPNPQA</sequence>
<geneLocation type="plasmid" evidence="3">
    <name>prln2</name>
</geneLocation>
<feature type="region of interest" description="Disordered" evidence="1">
    <location>
        <begin position="1"/>
        <end position="22"/>
    </location>
</feature>
<protein>
    <submittedName>
        <fullName evidence="2">Uncharacterized protein</fullName>
    </submittedName>
</protein>
<dbReference type="EMBL" id="CP025014">
    <property type="protein sequence ID" value="AUW46961.1"/>
    <property type="molecule type" value="Genomic_DNA"/>
</dbReference>
<accession>A0A2K9ZFZ5</accession>
<dbReference type="Proteomes" id="UP000238523">
    <property type="component" value="Plasmid pRLN2"/>
</dbReference>